<organism evidence="1 2">
    <name type="scientific">Riccia fluitans</name>
    <dbReference type="NCBI Taxonomy" id="41844"/>
    <lineage>
        <taxon>Eukaryota</taxon>
        <taxon>Viridiplantae</taxon>
        <taxon>Streptophyta</taxon>
        <taxon>Embryophyta</taxon>
        <taxon>Marchantiophyta</taxon>
        <taxon>Marchantiopsida</taxon>
        <taxon>Marchantiidae</taxon>
        <taxon>Marchantiales</taxon>
        <taxon>Ricciaceae</taxon>
        <taxon>Riccia</taxon>
    </lineage>
</organism>
<comment type="caution">
    <text evidence="1">The sequence shown here is derived from an EMBL/GenBank/DDBJ whole genome shotgun (WGS) entry which is preliminary data.</text>
</comment>
<dbReference type="AlphaFoldDB" id="A0ABD1ZHX7"/>
<accession>A0ABD1ZHX7</accession>
<protein>
    <submittedName>
        <fullName evidence="1">Uncharacterized protein</fullName>
    </submittedName>
</protein>
<reference evidence="1 2" key="1">
    <citation type="submission" date="2024-09" db="EMBL/GenBank/DDBJ databases">
        <title>Chromosome-scale assembly of Riccia fluitans.</title>
        <authorList>
            <person name="Paukszto L."/>
            <person name="Sawicki J."/>
            <person name="Karawczyk K."/>
            <person name="Piernik-Szablinska J."/>
            <person name="Szczecinska M."/>
            <person name="Mazdziarz M."/>
        </authorList>
    </citation>
    <scope>NUCLEOTIDE SEQUENCE [LARGE SCALE GENOMIC DNA]</scope>
    <source>
        <strain evidence="1">Rf_01</strain>
        <tissue evidence="1">Aerial parts of the thallus</tissue>
    </source>
</reference>
<dbReference type="Proteomes" id="UP001605036">
    <property type="component" value="Unassembled WGS sequence"/>
</dbReference>
<dbReference type="EMBL" id="JBHFFA010000001">
    <property type="protein sequence ID" value="KAL2649654.1"/>
    <property type="molecule type" value="Genomic_DNA"/>
</dbReference>
<evidence type="ECO:0000313" key="2">
    <source>
        <dbReference type="Proteomes" id="UP001605036"/>
    </source>
</evidence>
<keyword evidence="2" id="KW-1185">Reference proteome</keyword>
<gene>
    <name evidence="1" type="ORF">R1flu_017782</name>
</gene>
<name>A0ABD1ZHX7_9MARC</name>
<evidence type="ECO:0000313" key="1">
    <source>
        <dbReference type="EMBL" id="KAL2649654.1"/>
    </source>
</evidence>
<sequence length="106" mass="11428">MTTTTMKRETCCRCPVSCSSHPLPHPRVSLPRDELRFTTSTIAVGLIIPSCKGLSVYHAPKLCTLCAAALAGRAMDSVALAGHWTPSATNRELYSARTGRQPKSKT</sequence>
<proteinExistence type="predicted"/>